<feature type="domain" description="LysM" evidence="3">
    <location>
        <begin position="71"/>
        <end position="114"/>
    </location>
</feature>
<evidence type="ECO:0000256" key="2">
    <source>
        <dbReference type="SAM" id="SignalP"/>
    </source>
</evidence>
<dbReference type="InterPro" id="IPR036908">
    <property type="entry name" value="RlpA-like_sf"/>
</dbReference>
<gene>
    <name evidence="4" type="ORF">WMO63_07185</name>
</gene>
<dbReference type="InterPro" id="IPR010611">
    <property type="entry name" value="3D_dom"/>
</dbReference>
<dbReference type="SMART" id="SM00257">
    <property type="entry name" value="LysM"/>
    <property type="match status" value="2"/>
</dbReference>
<dbReference type="Pfam" id="PF01476">
    <property type="entry name" value="LysM"/>
    <property type="match status" value="2"/>
</dbReference>
<dbReference type="PANTHER" id="PTHR39160:SF6">
    <property type="entry name" value="CELL WALL-BINDING PROTEIN YOCH"/>
    <property type="match status" value="1"/>
</dbReference>
<evidence type="ECO:0000256" key="1">
    <source>
        <dbReference type="ARBA" id="ARBA00022729"/>
    </source>
</evidence>
<dbReference type="Proteomes" id="UP001465426">
    <property type="component" value="Unassembled WGS sequence"/>
</dbReference>
<protein>
    <submittedName>
        <fullName evidence="4">LysM peptidoglycan-binding domain-containing protein</fullName>
    </submittedName>
</protein>
<keyword evidence="5" id="KW-1185">Reference proteome</keyword>
<reference evidence="4 5" key="1">
    <citation type="submission" date="2024-03" db="EMBL/GenBank/DDBJ databases">
        <title>Human intestinal bacterial collection.</title>
        <authorList>
            <person name="Pauvert C."/>
            <person name="Hitch T.C.A."/>
            <person name="Clavel T."/>
        </authorList>
    </citation>
    <scope>NUCLEOTIDE SEQUENCE [LARGE SCALE GENOMIC DNA]</scope>
    <source>
        <strain evidence="4 5">CLA-SR-H024</strain>
    </source>
</reference>
<feature type="domain" description="LysM" evidence="3">
    <location>
        <begin position="24"/>
        <end position="67"/>
    </location>
</feature>
<evidence type="ECO:0000313" key="4">
    <source>
        <dbReference type="EMBL" id="MEQ2465448.1"/>
    </source>
</evidence>
<evidence type="ECO:0000259" key="3">
    <source>
        <dbReference type="PROSITE" id="PS51782"/>
    </source>
</evidence>
<dbReference type="EMBL" id="JBBMFN010000012">
    <property type="protein sequence ID" value="MEQ2465448.1"/>
    <property type="molecule type" value="Genomic_DNA"/>
</dbReference>
<organism evidence="4 5">
    <name type="scientific">Niallia hominis</name>
    <dbReference type="NCBI Taxonomy" id="3133173"/>
    <lineage>
        <taxon>Bacteria</taxon>
        <taxon>Bacillati</taxon>
        <taxon>Bacillota</taxon>
        <taxon>Bacilli</taxon>
        <taxon>Bacillales</taxon>
        <taxon>Bacillaceae</taxon>
        <taxon>Niallia</taxon>
    </lineage>
</organism>
<proteinExistence type="predicted"/>
<name>A0ABV1EWG1_9BACI</name>
<dbReference type="InterPro" id="IPR018392">
    <property type="entry name" value="LysM"/>
</dbReference>
<dbReference type="PROSITE" id="PS51782">
    <property type="entry name" value="LYSM"/>
    <property type="match status" value="2"/>
</dbReference>
<dbReference type="PANTHER" id="PTHR39160">
    <property type="entry name" value="CELL WALL-BINDING PROTEIN YOCH"/>
    <property type="match status" value="1"/>
</dbReference>
<comment type="caution">
    <text evidence="4">The sequence shown here is derived from an EMBL/GenBank/DDBJ whole genome shotgun (WGS) entry which is preliminary data.</text>
</comment>
<feature type="chain" id="PRO_5046553615" evidence="2">
    <location>
        <begin position="24"/>
        <end position="254"/>
    </location>
</feature>
<dbReference type="CDD" id="cd00118">
    <property type="entry name" value="LysM"/>
    <property type="match status" value="2"/>
</dbReference>
<evidence type="ECO:0000313" key="5">
    <source>
        <dbReference type="Proteomes" id="UP001465426"/>
    </source>
</evidence>
<dbReference type="Pfam" id="PF06725">
    <property type="entry name" value="3D"/>
    <property type="match status" value="1"/>
</dbReference>
<sequence>MKKIFSIVTCASLLTTAAPFVGAEEIKVEKGDTLWSISQKKNVSVTDIKKWNNLKSDLIKVNETLILQKVKNYKVKAGDNLWKISQKYNTTVEQIKSWNKLKSDTIHKGDVLIVSKSKVSKESETKTAAQTVNNTVKTKNTVNTVKAEKTEKTNTDASSKEITVTATAYTADCNGCSGITATGINLKDNPNKKVISVDPNVIPLGSKVYVEGYGTAIAGDTGGAIKGNKIDVHVATTSEALNWGRKQVSVKILD</sequence>
<dbReference type="InterPro" id="IPR051933">
    <property type="entry name" value="Resuscitation_pf_RpfB"/>
</dbReference>
<dbReference type="InterPro" id="IPR036779">
    <property type="entry name" value="LysM_dom_sf"/>
</dbReference>
<dbReference type="SUPFAM" id="SSF50685">
    <property type="entry name" value="Barwin-like endoglucanases"/>
    <property type="match status" value="1"/>
</dbReference>
<dbReference type="Gene3D" id="3.10.350.10">
    <property type="entry name" value="LysM domain"/>
    <property type="match status" value="2"/>
</dbReference>
<dbReference type="RefSeq" id="WP_349204559.1">
    <property type="nucleotide sequence ID" value="NZ_JBBMFN010000012.1"/>
</dbReference>
<feature type="signal peptide" evidence="2">
    <location>
        <begin position="1"/>
        <end position="23"/>
    </location>
</feature>
<dbReference type="SUPFAM" id="SSF54106">
    <property type="entry name" value="LysM domain"/>
    <property type="match status" value="2"/>
</dbReference>
<dbReference type="CDD" id="cd22786">
    <property type="entry name" value="DPBB_YuiC-like"/>
    <property type="match status" value="1"/>
</dbReference>
<accession>A0ABV1EWG1</accession>
<keyword evidence="1 2" id="KW-0732">Signal</keyword>